<keyword evidence="3 9" id="KW-0378">Hydrolase</keyword>
<dbReference type="InterPro" id="IPR004665">
    <property type="entry name" value="Term_rho"/>
</dbReference>
<evidence type="ECO:0000256" key="12">
    <source>
        <dbReference type="SAM" id="MobiDB-lite"/>
    </source>
</evidence>
<dbReference type="GO" id="GO:0003723">
    <property type="term" value="F:RNA binding"/>
    <property type="evidence" value="ECO:0007669"/>
    <property type="project" value="UniProtKB-UniRule"/>
</dbReference>
<dbReference type="RefSeq" id="WP_109684003.1">
    <property type="nucleotide sequence ID" value="NZ_QGDN01000001.1"/>
</dbReference>
<dbReference type="PANTHER" id="PTHR46425">
    <property type="entry name" value="TRANSCRIPTION TERMINATION FACTOR RHO"/>
    <property type="match status" value="1"/>
</dbReference>
<protein>
    <recommendedName>
        <fullName evidence="9 10">Transcription termination factor Rho</fullName>
        <ecNumber evidence="9 10">3.6.4.-</ecNumber>
    </recommendedName>
    <alternativeName>
        <fullName evidence="9">ATP-dependent helicase Rho</fullName>
    </alternativeName>
</protein>
<dbReference type="OrthoDB" id="9805197at2"/>
<evidence type="ECO:0000256" key="5">
    <source>
        <dbReference type="ARBA" id="ARBA00022840"/>
    </source>
</evidence>
<dbReference type="NCBIfam" id="TIGR00767">
    <property type="entry name" value="rho"/>
    <property type="match status" value="1"/>
</dbReference>
<keyword evidence="2 9" id="KW-0547">Nucleotide-binding</keyword>
<keyword evidence="7 9" id="KW-0805">Transcription regulation</keyword>
<dbReference type="NCBIfam" id="NF006886">
    <property type="entry name" value="PRK09376.1"/>
    <property type="match status" value="1"/>
</dbReference>
<feature type="binding site" evidence="9">
    <location>
        <position position="436"/>
    </location>
    <ligand>
        <name>ATP</name>
        <dbReference type="ChEBI" id="CHEBI:30616"/>
    </ligand>
</feature>
<sequence>MTETTERVTARGSLSTLKLDELKQLASTMGISGTSKMRKSDLLEAIRAGRDGGSRRATAPTTAPAPESAAQAPAAPAVETAAPERSVEQPAETRSADADSHQQRDRRAEAPAESRADADAEGDERGTAERGQRRNNNSDRNHGDRGQNNGNQGDGNRNNGDRGQNNRGNRGQQNNNRGDRAQGGTDRSQNTNERGNRNDGGNNNDRNTGDRNNNDRNNNDRNSGGNDSWNNDGPNSRRRQRGRDRKRGRGGREDFGDVDTQIREDDVLIPVAGIVDVFDNYAFVRTSGYLPGPNDVYVPMGMIKRNGLRKGDAVTGAVRAPRDNDQQQSQQSNRQKFNALVRLDTVNGLDPEKAKQRPEFGKLTPLYPQERLRLETEPNVLTTRMIDLVAPIGKGQRGLIVAPAKAGKTMIMQAIANAISTNNPECHLMVVLVDERPEEVTDMQRAVKGEVIASTFDRPADDHTTVAELAVERAKRLVEAGSDVVILLDSITKLGRAYNLAAPASGRIMSGGVDSSALYPPKKFFGAARNIEHGGSLTILATALIETGSRMDEVIFEEFKGTGNMELRLSRQLAERRIFPAVDVNASGTRREEILLGADELKIMWKLRRVLAALDQQQSLELLLDRLKKTKSNVEFLMQVQQTSSIKLDDED</sequence>
<dbReference type="InterPro" id="IPR003593">
    <property type="entry name" value="AAA+_ATPase"/>
</dbReference>
<dbReference type="GO" id="GO:0016787">
    <property type="term" value="F:hydrolase activity"/>
    <property type="evidence" value="ECO:0007669"/>
    <property type="project" value="UniProtKB-KW"/>
</dbReference>
<evidence type="ECO:0000256" key="7">
    <source>
        <dbReference type="ARBA" id="ARBA00023015"/>
    </source>
</evidence>
<feature type="compositionally biased region" description="Basic and acidic residues" evidence="12">
    <location>
        <begin position="94"/>
        <end position="145"/>
    </location>
</feature>
<dbReference type="Pfam" id="PF00006">
    <property type="entry name" value="ATP-synt_ab"/>
    <property type="match status" value="1"/>
</dbReference>
<keyword evidence="1 9" id="KW-0806">Transcription termination</keyword>
<feature type="domain" description="Rho RNA-BD" evidence="13">
    <location>
        <begin position="268"/>
        <end position="350"/>
    </location>
</feature>
<dbReference type="Pfam" id="PF07497">
    <property type="entry name" value="Rho_RNA_bind"/>
    <property type="match status" value="1"/>
</dbReference>
<dbReference type="PROSITE" id="PS51856">
    <property type="entry name" value="RHO_RNA_BD"/>
    <property type="match status" value="1"/>
</dbReference>
<comment type="subunit">
    <text evidence="9">Homohexamer. The homohexamer assembles into an open ring structure.</text>
</comment>
<evidence type="ECO:0000256" key="8">
    <source>
        <dbReference type="ARBA" id="ARBA00023163"/>
    </source>
</evidence>
<dbReference type="InterPro" id="IPR011112">
    <property type="entry name" value="Rho-like_N"/>
</dbReference>
<dbReference type="GO" id="GO:0008186">
    <property type="term" value="F:ATP-dependent activity, acting on RNA"/>
    <property type="evidence" value="ECO:0007669"/>
    <property type="project" value="UniProtKB-UniRule"/>
</dbReference>
<evidence type="ECO:0000256" key="10">
    <source>
        <dbReference type="NCBIfam" id="TIGR00767"/>
    </source>
</evidence>
<name>A0A2Y8ZNB2_9MICO</name>
<dbReference type="InterPro" id="IPR027417">
    <property type="entry name" value="P-loop_NTPase"/>
</dbReference>
<dbReference type="Gene3D" id="3.40.50.300">
    <property type="entry name" value="P-loop containing nucleotide triphosphate hydrolases"/>
    <property type="match status" value="1"/>
</dbReference>
<dbReference type="SUPFAM" id="SSF52540">
    <property type="entry name" value="P-loop containing nucleoside triphosphate hydrolases"/>
    <property type="match status" value="1"/>
</dbReference>
<dbReference type="GO" id="GO:0006353">
    <property type="term" value="P:DNA-templated transcription termination"/>
    <property type="evidence" value="ECO:0007669"/>
    <property type="project" value="UniProtKB-UniRule"/>
</dbReference>
<evidence type="ECO:0000256" key="4">
    <source>
        <dbReference type="ARBA" id="ARBA00022806"/>
    </source>
</evidence>
<dbReference type="InterPro" id="IPR012340">
    <property type="entry name" value="NA-bd_OB-fold"/>
</dbReference>
<feature type="binding site" evidence="9">
    <location>
        <begin position="405"/>
        <end position="410"/>
    </location>
    <ligand>
        <name>ATP</name>
        <dbReference type="ChEBI" id="CHEBI:30616"/>
    </ligand>
</feature>
<keyword evidence="6 9" id="KW-0694">RNA-binding</keyword>
<evidence type="ECO:0000256" key="3">
    <source>
        <dbReference type="ARBA" id="ARBA00022801"/>
    </source>
</evidence>
<evidence type="ECO:0000256" key="11">
    <source>
        <dbReference type="PROSITE-ProRule" id="PRU01203"/>
    </source>
</evidence>
<comment type="caution">
    <text evidence="9">Lacks conserved residue(s) required for the propagation of feature annotation.</text>
</comment>
<dbReference type="HAMAP" id="MF_01884">
    <property type="entry name" value="Rho"/>
    <property type="match status" value="1"/>
</dbReference>
<feature type="compositionally biased region" description="Low complexity" evidence="12">
    <location>
        <begin position="146"/>
        <end position="176"/>
    </location>
</feature>
<dbReference type="SUPFAM" id="SSF50249">
    <property type="entry name" value="Nucleic acid-binding proteins"/>
    <property type="match status" value="1"/>
</dbReference>
<dbReference type="EC" id="3.6.4.-" evidence="9 10"/>
<feature type="binding site" evidence="9">
    <location>
        <begin position="393"/>
        <end position="398"/>
    </location>
    <ligand>
        <name>ATP</name>
        <dbReference type="ChEBI" id="CHEBI:30616"/>
    </ligand>
</feature>
<reference evidence="15" key="1">
    <citation type="submission" date="2016-10" db="EMBL/GenBank/DDBJ databases">
        <authorList>
            <person name="Varghese N."/>
            <person name="Submissions S."/>
        </authorList>
    </citation>
    <scope>NUCLEOTIDE SEQUENCE [LARGE SCALE GENOMIC DNA]</scope>
    <source>
        <strain evidence="15">DSM 22951</strain>
    </source>
</reference>
<evidence type="ECO:0000313" key="14">
    <source>
        <dbReference type="EMBL" id="SSA33284.1"/>
    </source>
</evidence>
<keyword evidence="15" id="KW-1185">Reference proteome</keyword>
<keyword evidence="4 9" id="KW-0347">Helicase</keyword>
<dbReference type="InterPro" id="IPR041703">
    <property type="entry name" value="Rho_factor_ATP-bd"/>
</dbReference>
<evidence type="ECO:0000256" key="2">
    <source>
        <dbReference type="ARBA" id="ARBA00022741"/>
    </source>
</evidence>
<feature type="compositionally biased region" description="Basic and acidic residues" evidence="12">
    <location>
        <begin position="207"/>
        <end position="219"/>
    </location>
</feature>
<dbReference type="InterPro" id="IPR011129">
    <property type="entry name" value="CSD"/>
</dbReference>
<evidence type="ECO:0000256" key="1">
    <source>
        <dbReference type="ARBA" id="ARBA00022472"/>
    </source>
</evidence>
<evidence type="ECO:0000313" key="15">
    <source>
        <dbReference type="Proteomes" id="UP000250028"/>
    </source>
</evidence>
<feature type="compositionally biased region" description="Low complexity" evidence="12">
    <location>
        <begin position="220"/>
        <end position="234"/>
    </location>
</feature>
<keyword evidence="8 9" id="KW-0804">Transcription</keyword>
<dbReference type="CDD" id="cd01128">
    <property type="entry name" value="rho_factor_C"/>
    <property type="match status" value="1"/>
</dbReference>
<comment type="function">
    <text evidence="9">Facilitates transcription termination by a mechanism that involves Rho binding to the nascent RNA, activation of Rho's RNA-dependent ATPase activity, and release of the mRNA from the DNA template.</text>
</comment>
<proteinExistence type="inferred from homology"/>
<dbReference type="InterPro" id="IPR000194">
    <property type="entry name" value="ATPase_F1/V1/A1_a/bsu_nucl-bd"/>
</dbReference>
<gene>
    <name evidence="9" type="primary">rho</name>
    <name evidence="14" type="ORF">SAMN04489750_0558</name>
</gene>
<dbReference type="AlphaFoldDB" id="A0A2Y8ZNB2"/>
<dbReference type="SMART" id="SM00357">
    <property type="entry name" value="CSP"/>
    <property type="match status" value="1"/>
</dbReference>
<feature type="compositionally biased region" description="Basic residues" evidence="12">
    <location>
        <begin position="236"/>
        <end position="249"/>
    </location>
</feature>
<dbReference type="Pfam" id="PF07498">
    <property type="entry name" value="Rho_N"/>
    <property type="match status" value="1"/>
</dbReference>
<feature type="compositionally biased region" description="Basic and acidic residues" evidence="12">
    <location>
        <begin position="38"/>
        <end position="54"/>
    </location>
</feature>
<dbReference type="PANTHER" id="PTHR46425:SF1">
    <property type="entry name" value="TRANSCRIPTION TERMINATION FACTOR RHO"/>
    <property type="match status" value="1"/>
</dbReference>
<dbReference type="Gene3D" id="2.40.50.140">
    <property type="entry name" value="Nucleic acid-binding proteins"/>
    <property type="match status" value="1"/>
</dbReference>
<organism evidence="14 15">
    <name type="scientific">Branchiibius hedensis</name>
    <dbReference type="NCBI Taxonomy" id="672460"/>
    <lineage>
        <taxon>Bacteria</taxon>
        <taxon>Bacillati</taxon>
        <taxon>Actinomycetota</taxon>
        <taxon>Actinomycetes</taxon>
        <taxon>Micrococcales</taxon>
        <taxon>Dermacoccaceae</taxon>
        <taxon>Branchiibius</taxon>
    </lineage>
</organism>
<dbReference type="GO" id="GO:0005524">
    <property type="term" value="F:ATP binding"/>
    <property type="evidence" value="ECO:0007669"/>
    <property type="project" value="UniProtKB-UniRule"/>
</dbReference>
<feature type="compositionally biased region" description="Low complexity" evidence="12">
    <location>
        <begin position="57"/>
        <end position="84"/>
    </location>
</feature>
<dbReference type="GO" id="GO:0004386">
    <property type="term" value="F:helicase activity"/>
    <property type="evidence" value="ECO:0007669"/>
    <property type="project" value="UniProtKB-UniRule"/>
</dbReference>
<dbReference type="Proteomes" id="UP000250028">
    <property type="component" value="Unassembled WGS sequence"/>
</dbReference>
<dbReference type="SMART" id="SM00959">
    <property type="entry name" value="Rho_N"/>
    <property type="match status" value="1"/>
</dbReference>
<evidence type="ECO:0000256" key="9">
    <source>
        <dbReference type="HAMAP-Rule" id="MF_01884"/>
    </source>
</evidence>
<accession>A0A2Y8ZNB2</accession>
<feature type="region of interest" description="Disordered" evidence="12">
    <location>
        <begin position="27"/>
        <end position="258"/>
    </location>
</feature>
<dbReference type="EMBL" id="UESZ01000001">
    <property type="protein sequence ID" value="SSA33284.1"/>
    <property type="molecule type" value="Genomic_DNA"/>
</dbReference>
<keyword evidence="5 9" id="KW-0067">ATP-binding</keyword>
<comment type="similarity">
    <text evidence="9 11">Belongs to the Rho family.</text>
</comment>
<evidence type="ECO:0000259" key="13">
    <source>
        <dbReference type="PROSITE" id="PS51856"/>
    </source>
</evidence>
<dbReference type="InterPro" id="IPR011113">
    <property type="entry name" value="Rho_RNA-bd"/>
</dbReference>
<evidence type="ECO:0000256" key="6">
    <source>
        <dbReference type="ARBA" id="ARBA00022884"/>
    </source>
</evidence>
<dbReference type="SMART" id="SM00382">
    <property type="entry name" value="AAA"/>
    <property type="match status" value="1"/>
</dbReference>